<comment type="pathway">
    <text evidence="9">Membrane lipid metabolism; glycerophospholipid metabolism.</text>
</comment>
<evidence type="ECO:0000256" key="10">
    <source>
        <dbReference type="RuleBase" id="RU000437"/>
    </source>
</evidence>
<dbReference type="PRINTS" id="PR00077">
    <property type="entry name" value="GPDHDRGNASE"/>
</dbReference>
<evidence type="ECO:0000256" key="3">
    <source>
        <dbReference type="ARBA" id="ARBA00022857"/>
    </source>
</evidence>
<feature type="domain" description="Glycerol-3-phosphate dehydrogenase NAD-dependent C-terminal" evidence="13">
    <location>
        <begin position="178"/>
        <end position="318"/>
    </location>
</feature>
<evidence type="ECO:0000259" key="13">
    <source>
        <dbReference type="Pfam" id="PF07479"/>
    </source>
</evidence>
<feature type="domain" description="Glycerol-3-phosphate dehydrogenase NAD-dependent N-terminal" evidence="12">
    <location>
        <begin position="5"/>
        <end position="158"/>
    </location>
</feature>
<feature type="binding site" evidence="9">
    <location>
        <position position="12"/>
    </location>
    <ligand>
        <name>NADPH</name>
        <dbReference type="ChEBI" id="CHEBI:57783"/>
    </ligand>
</feature>
<feature type="active site" description="Proton acceptor" evidence="9">
    <location>
        <position position="189"/>
    </location>
</feature>
<dbReference type="InterPro" id="IPR006168">
    <property type="entry name" value="G3P_DH_NAD-dep"/>
</dbReference>
<dbReference type="Proteomes" id="UP001519289">
    <property type="component" value="Unassembled WGS sequence"/>
</dbReference>
<keyword evidence="8 9" id="KW-1208">Phospholipid metabolism</keyword>
<keyword evidence="9" id="KW-0963">Cytoplasm</keyword>
<evidence type="ECO:0000256" key="5">
    <source>
        <dbReference type="ARBA" id="ARBA00023027"/>
    </source>
</evidence>
<organism evidence="14 15">
    <name type="scientific">Symbiobacterium terraclitae</name>
    <dbReference type="NCBI Taxonomy" id="557451"/>
    <lineage>
        <taxon>Bacteria</taxon>
        <taxon>Bacillati</taxon>
        <taxon>Bacillota</taxon>
        <taxon>Clostridia</taxon>
        <taxon>Eubacteriales</taxon>
        <taxon>Symbiobacteriaceae</taxon>
        <taxon>Symbiobacterium</taxon>
    </lineage>
</organism>
<dbReference type="EC" id="1.1.1.94" evidence="9"/>
<evidence type="ECO:0000256" key="1">
    <source>
        <dbReference type="ARBA" id="ARBA00011009"/>
    </source>
</evidence>
<evidence type="ECO:0000259" key="12">
    <source>
        <dbReference type="Pfam" id="PF01210"/>
    </source>
</evidence>
<keyword evidence="6 9" id="KW-0443">Lipid metabolism</keyword>
<keyword evidence="2 9" id="KW-0444">Lipid biosynthesis</keyword>
<feature type="binding site" evidence="9">
    <location>
        <position position="138"/>
    </location>
    <ligand>
        <name>NADPH</name>
        <dbReference type="ChEBI" id="CHEBI:57783"/>
    </ligand>
</feature>
<comment type="catalytic activity">
    <reaction evidence="9">
        <text>sn-glycerol 3-phosphate + NAD(+) = dihydroxyacetone phosphate + NADH + H(+)</text>
        <dbReference type="Rhea" id="RHEA:11092"/>
        <dbReference type="ChEBI" id="CHEBI:15378"/>
        <dbReference type="ChEBI" id="CHEBI:57540"/>
        <dbReference type="ChEBI" id="CHEBI:57597"/>
        <dbReference type="ChEBI" id="CHEBI:57642"/>
        <dbReference type="ChEBI" id="CHEBI:57945"/>
        <dbReference type="EC" id="1.1.1.94"/>
    </reaction>
</comment>
<dbReference type="RefSeq" id="WP_209465001.1">
    <property type="nucleotide sequence ID" value="NZ_JAGGLG010000001.1"/>
</dbReference>
<protein>
    <recommendedName>
        <fullName evidence="9">Glycerol-3-phosphate dehydrogenase [NAD(P)+]</fullName>
        <ecNumber evidence="9">1.1.1.94</ecNumber>
    </recommendedName>
    <alternativeName>
        <fullName evidence="9">NAD(P)(+)-dependent glycerol-3-phosphate dehydrogenase</fullName>
    </alternativeName>
    <alternativeName>
        <fullName evidence="9">NAD(P)H-dependent dihydroxyacetone-phosphate reductase</fullName>
    </alternativeName>
</protein>
<feature type="binding site" evidence="9">
    <location>
        <position position="242"/>
    </location>
    <ligand>
        <name>sn-glycerol 3-phosphate</name>
        <dbReference type="ChEBI" id="CHEBI:57597"/>
    </ligand>
</feature>
<feature type="binding site" evidence="9">
    <location>
        <position position="189"/>
    </location>
    <ligand>
        <name>sn-glycerol 3-phosphate</name>
        <dbReference type="ChEBI" id="CHEBI:57597"/>
    </ligand>
</feature>
<keyword evidence="3 9" id="KW-0521">NADP</keyword>
<comment type="function">
    <text evidence="9">Catalyzes the reduction of the glycolytic intermediate dihydroxyacetone phosphate (DHAP) to sn-glycerol 3-phosphate (G3P), the key precursor for phospholipid synthesis.</text>
</comment>
<dbReference type="InterPro" id="IPR011128">
    <property type="entry name" value="G3P_DH_NAD-dep_N"/>
</dbReference>
<dbReference type="GO" id="GO:0047952">
    <property type="term" value="F:glycerol-3-phosphate dehydrogenase [NAD(P)+] activity"/>
    <property type="evidence" value="ECO:0007669"/>
    <property type="project" value="UniProtKB-EC"/>
</dbReference>
<feature type="binding site" evidence="9">
    <location>
        <position position="252"/>
    </location>
    <ligand>
        <name>sn-glycerol 3-phosphate</name>
        <dbReference type="ChEBI" id="CHEBI:57597"/>
    </ligand>
</feature>
<feature type="binding site" evidence="9">
    <location>
        <position position="253"/>
    </location>
    <ligand>
        <name>NADPH</name>
        <dbReference type="ChEBI" id="CHEBI:57783"/>
    </ligand>
</feature>
<feature type="binding site" evidence="9">
    <location>
        <position position="279"/>
    </location>
    <ligand>
        <name>NADPH</name>
        <dbReference type="ChEBI" id="CHEBI:57783"/>
    </ligand>
</feature>
<proteinExistence type="inferred from homology"/>
<feature type="binding site" evidence="9">
    <location>
        <position position="254"/>
    </location>
    <ligand>
        <name>sn-glycerol 3-phosphate</name>
        <dbReference type="ChEBI" id="CHEBI:57597"/>
    </ligand>
</feature>
<comment type="similarity">
    <text evidence="1 9 10">Belongs to the NAD-dependent glycerol-3-phosphate dehydrogenase family.</text>
</comment>
<accession>A0ABS4JMU5</accession>
<dbReference type="InterPro" id="IPR008927">
    <property type="entry name" value="6-PGluconate_DH-like_C_sf"/>
</dbReference>
<dbReference type="Gene3D" id="1.10.1040.10">
    <property type="entry name" value="N-(1-d-carboxylethyl)-l-norvaline Dehydrogenase, domain 2"/>
    <property type="match status" value="1"/>
</dbReference>
<feature type="binding site" evidence="9">
    <location>
        <position position="104"/>
    </location>
    <ligand>
        <name>NADPH</name>
        <dbReference type="ChEBI" id="CHEBI:57783"/>
    </ligand>
</feature>
<dbReference type="PROSITE" id="PS00957">
    <property type="entry name" value="NAD_G3PDH"/>
    <property type="match status" value="1"/>
</dbReference>
<keyword evidence="4 9" id="KW-0560">Oxidoreductase</keyword>
<dbReference type="EMBL" id="JAGGLG010000001">
    <property type="protein sequence ID" value="MBP2016863.1"/>
    <property type="molecule type" value="Genomic_DNA"/>
</dbReference>
<dbReference type="Gene3D" id="3.40.50.720">
    <property type="entry name" value="NAD(P)-binding Rossmann-like Domain"/>
    <property type="match status" value="1"/>
</dbReference>
<gene>
    <name evidence="9" type="primary">gpsA</name>
    <name evidence="14" type="ORF">J2Z79_000236</name>
</gene>
<keyword evidence="9" id="KW-0547">Nucleotide-binding</keyword>
<sequence length="341" mass="35789">MGLRIAILPAGTWGTALAVPAAAGGNVVRLWRRTPGWTERWDRGHPALPGLRLPGNVEACERLEDAVAGADLVVLSPAGAGLRATCRLVGPHLRADAVIVTVTKSIEPETHLLVHQVVGEELPAHRDRVVALSGPNFAHEVAAGLPTGTVAACPDLELADRVQAALMTDRFRVYTNPDLTGVELAGALKNVIALGVGIADGLQMGDNARAALISRGLVEMARIGRTMGANPLTFAGLSGLGDLVLTCTVDSSRNRRAGLAIGRGKSAAQFVAETGLTVEGIATTRAAWQLAQKLGVRMPITEAIYRVLYEGLPPLEAMARLMARPRAHELEEVAEVEGPIG</sequence>
<keyword evidence="7 9" id="KW-0594">Phospholipid biosynthesis</keyword>
<evidence type="ECO:0000313" key="15">
    <source>
        <dbReference type="Proteomes" id="UP001519289"/>
    </source>
</evidence>
<evidence type="ECO:0000256" key="7">
    <source>
        <dbReference type="ARBA" id="ARBA00023209"/>
    </source>
</evidence>
<dbReference type="PANTHER" id="PTHR11728">
    <property type="entry name" value="GLYCEROL-3-PHOSPHATE DEHYDROGENASE"/>
    <property type="match status" value="1"/>
</dbReference>
<dbReference type="InterPro" id="IPR013328">
    <property type="entry name" value="6PGD_dom2"/>
</dbReference>
<dbReference type="Pfam" id="PF01210">
    <property type="entry name" value="NAD_Gly3P_dh_N"/>
    <property type="match status" value="1"/>
</dbReference>
<evidence type="ECO:0000256" key="8">
    <source>
        <dbReference type="ARBA" id="ARBA00023264"/>
    </source>
</evidence>
<feature type="binding site" evidence="9">
    <location>
        <position position="134"/>
    </location>
    <ligand>
        <name>sn-glycerol 3-phosphate</name>
        <dbReference type="ChEBI" id="CHEBI:57597"/>
    </ligand>
</feature>
<evidence type="ECO:0000256" key="6">
    <source>
        <dbReference type="ARBA" id="ARBA00023098"/>
    </source>
</evidence>
<dbReference type="PANTHER" id="PTHR11728:SF1">
    <property type="entry name" value="GLYCEROL-3-PHOSPHATE DEHYDROGENASE [NAD(+)] 2, CHLOROPLASTIC"/>
    <property type="match status" value="1"/>
</dbReference>
<feature type="binding site" evidence="9">
    <location>
        <position position="33"/>
    </location>
    <ligand>
        <name>NADPH</name>
        <dbReference type="ChEBI" id="CHEBI:57783"/>
    </ligand>
</feature>
<comment type="subcellular location">
    <subcellularLocation>
        <location evidence="9">Cytoplasm</location>
    </subcellularLocation>
</comment>
<comment type="caution">
    <text evidence="9">Lacks conserved residue(s) required for the propagation of feature annotation.</text>
</comment>
<comment type="catalytic activity">
    <reaction evidence="9 11">
        <text>sn-glycerol 3-phosphate + NADP(+) = dihydroxyacetone phosphate + NADPH + H(+)</text>
        <dbReference type="Rhea" id="RHEA:11096"/>
        <dbReference type="ChEBI" id="CHEBI:15378"/>
        <dbReference type="ChEBI" id="CHEBI:57597"/>
        <dbReference type="ChEBI" id="CHEBI:57642"/>
        <dbReference type="ChEBI" id="CHEBI:57783"/>
        <dbReference type="ChEBI" id="CHEBI:58349"/>
        <dbReference type="EC" id="1.1.1.94"/>
    </reaction>
</comment>
<comment type="caution">
    <text evidence="14">The sequence shown here is derived from an EMBL/GenBank/DDBJ whole genome shotgun (WGS) entry which is preliminary data.</text>
</comment>
<feature type="binding site" evidence="9">
    <location>
        <position position="253"/>
    </location>
    <ligand>
        <name>sn-glycerol 3-phosphate</name>
        <dbReference type="ChEBI" id="CHEBI:57597"/>
    </ligand>
</feature>
<dbReference type="InterPro" id="IPR006109">
    <property type="entry name" value="G3P_DH_NAD-dep_C"/>
</dbReference>
<evidence type="ECO:0000256" key="2">
    <source>
        <dbReference type="ARBA" id="ARBA00022516"/>
    </source>
</evidence>
<dbReference type="SUPFAM" id="SSF51735">
    <property type="entry name" value="NAD(P)-binding Rossmann-fold domains"/>
    <property type="match status" value="1"/>
</dbReference>
<dbReference type="NCBIfam" id="NF000940">
    <property type="entry name" value="PRK00094.1-2"/>
    <property type="match status" value="1"/>
</dbReference>
<dbReference type="Pfam" id="PF07479">
    <property type="entry name" value="NAD_Gly3P_dh_C"/>
    <property type="match status" value="1"/>
</dbReference>
<evidence type="ECO:0000256" key="4">
    <source>
        <dbReference type="ARBA" id="ARBA00023002"/>
    </source>
</evidence>
<dbReference type="SUPFAM" id="SSF48179">
    <property type="entry name" value="6-phosphogluconate dehydrogenase C-terminal domain-like"/>
    <property type="match status" value="1"/>
</dbReference>
<keyword evidence="5 9" id="KW-0520">NAD</keyword>
<evidence type="ECO:0000313" key="14">
    <source>
        <dbReference type="EMBL" id="MBP2016863.1"/>
    </source>
</evidence>
<feature type="binding site" evidence="9">
    <location>
        <position position="13"/>
    </location>
    <ligand>
        <name>NADPH</name>
        <dbReference type="ChEBI" id="CHEBI:57783"/>
    </ligand>
</feature>
<reference evidence="14 15" key="1">
    <citation type="submission" date="2021-03" db="EMBL/GenBank/DDBJ databases">
        <title>Genomic Encyclopedia of Type Strains, Phase IV (KMG-IV): sequencing the most valuable type-strain genomes for metagenomic binning, comparative biology and taxonomic classification.</title>
        <authorList>
            <person name="Goeker M."/>
        </authorList>
    </citation>
    <scope>NUCLEOTIDE SEQUENCE [LARGE SCALE GENOMIC DNA]</scope>
    <source>
        <strain evidence="14 15">DSM 27138</strain>
    </source>
</reference>
<dbReference type="HAMAP" id="MF_00394">
    <property type="entry name" value="NAD_Glyc3P_dehydrog"/>
    <property type="match status" value="1"/>
</dbReference>
<name>A0ABS4JMU5_9FIRM</name>
<keyword evidence="15" id="KW-1185">Reference proteome</keyword>
<dbReference type="PIRSF" id="PIRSF000114">
    <property type="entry name" value="Glycerol-3-P_dh"/>
    <property type="match status" value="1"/>
</dbReference>
<dbReference type="InterPro" id="IPR036291">
    <property type="entry name" value="NAD(P)-bd_dom_sf"/>
</dbReference>
<feature type="binding site" evidence="9">
    <location>
        <position position="104"/>
    </location>
    <ligand>
        <name>sn-glycerol 3-phosphate</name>
        <dbReference type="ChEBI" id="CHEBI:57597"/>
    </ligand>
</feature>
<dbReference type="NCBIfam" id="NF000942">
    <property type="entry name" value="PRK00094.1-4"/>
    <property type="match status" value="1"/>
</dbReference>
<evidence type="ECO:0000256" key="11">
    <source>
        <dbReference type="RuleBase" id="RU000439"/>
    </source>
</evidence>
<evidence type="ECO:0000256" key="9">
    <source>
        <dbReference type="HAMAP-Rule" id="MF_00394"/>
    </source>
</evidence>